<evidence type="ECO:0000256" key="1">
    <source>
        <dbReference type="SAM" id="MobiDB-lite"/>
    </source>
</evidence>
<feature type="compositionally biased region" description="Basic and acidic residues" evidence="1">
    <location>
        <begin position="371"/>
        <end position="394"/>
    </location>
</feature>
<dbReference type="Gene3D" id="3.40.50.1820">
    <property type="entry name" value="alpha/beta hydrolase"/>
    <property type="match status" value="1"/>
</dbReference>
<evidence type="ECO:0000313" key="2">
    <source>
        <dbReference type="EMBL" id="AOW15173.1"/>
    </source>
</evidence>
<organism evidence="2 5">
    <name type="scientific">Hydrogenophaga crassostreae</name>
    <dbReference type="NCBI Taxonomy" id="1763535"/>
    <lineage>
        <taxon>Bacteria</taxon>
        <taxon>Pseudomonadati</taxon>
        <taxon>Pseudomonadota</taxon>
        <taxon>Betaproteobacteria</taxon>
        <taxon>Burkholderiales</taxon>
        <taxon>Comamonadaceae</taxon>
        <taxon>Hydrogenophaga</taxon>
    </lineage>
</organism>
<reference evidence="2 5" key="2">
    <citation type="submission" date="2016-10" db="EMBL/GenBank/DDBJ databases">
        <title>Hydorgenophaga sp. LPB0072 isolated from gastropod.</title>
        <authorList>
            <person name="Kim E."/>
            <person name="Yi H."/>
        </authorList>
    </citation>
    <scope>NUCLEOTIDE SEQUENCE [LARGE SCALE GENOMIC DNA]</scope>
    <source>
        <strain evidence="2 5">LPB0072</strain>
    </source>
</reference>
<evidence type="ECO:0000313" key="3">
    <source>
        <dbReference type="EMBL" id="OAD39262.1"/>
    </source>
</evidence>
<sequence>MESALANPAPNPLDAAIAMKLAFWSYPHKNIEEAEKVAKYPTRWRHAEPGNDLPPGFDSYVPAQNGQPAIEGWNTQHNARGELINQFMVSINQDTKQITFDFKGSDNVSNFKSDFGNAGASEFARIEAQAQKALEAMQADERYKGFTFAATGHSLGGGMGQSFALRNNLDAYVYNSLPIARDTIKGDYFKEVGGFDAALARYQSSGRTVHDIRTPNDIATFTYDTVTRNQYLSDTVRPGIQQLPGAAIPDLLKAALMTSEVGAAPALAIMANDHRMGAMFDAQYGLGVNAEGGRFRIPEGHVDFAAIPAKVRQQFAELSTSPVSKVYQSERGATHDGATSAYNRFEISRADGSTQRLSIHVASGEVALDHHHADGRRTQVALDPRHPERMRVTETDAPNLTKAPAESTPAPLSATQQTQLKHIHAQLAPRLTAQGYNPEQIDQVGAATLVHLGRHAAKGDARGIHVSHDGVRIAISHEHHQLSELDVATALKKSTGEHLQEAVHAQVESGAPSTDRNQQPQMHRTPNPTEHAGAMQR</sequence>
<proteinExistence type="predicted"/>
<dbReference type="Pfam" id="PF26363">
    <property type="entry name" value="Phospholipase-like"/>
    <property type="match status" value="1"/>
</dbReference>
<protein>
    <recommendedName>
        <fullName evidence="6">Fungal lipase-like domain-containing protein</fullName>
    </recommendedName>
</protein>
<feature type="region of interest" description="Disordered" evidence="1">
    <location>
        <begin position="496"/>
        <end position="537"/>
    </location>
</feature>
<dbReference type="Proteomes" id="UP000185657">
    <property type="component" value="Unassembled WGS sequence"/>
</dbReference>
<dbReference type="EMBL" id="LVWD01000043">
    <property type="protein sequence ID" value="OAD39262.1"/>
    <property type="molecule type" value="Genomic_DNA"/>
</dbReference>
<dbReference type="OrthoDB" id="8889124at2"/>
<evidence type="ECO:0000313" key="5">
    <source>
        <dbReference type="Proteomes" id="UP000185680"/>
    </source>
</evidence>
<dbReference type="EMBL" id="CP017476">
    <property type="protein sequence ID" value="AOW15173.1"/>
    <property type="molecule type" value="Genomic_DNA"/>
</dbReference>
<evidence type="ECO:0000313" key="4">
    <source>
        <dbReference type="Proteomes" id="UP000185657"/>
    </source>
</evidence>
<evidence type="ECO:0008006" key="6">
    <source>
        <dbReference type="Google" id="ProtNLM"/>
    </source>
</evidence>
<dbReference type="STRING" id="1763535.LPB072_22560"/>
<dbReference type="AlphaFoldDB" id="A0A162YPQ5"/>
<reference evidence="3 4" key="1">
    <citation type="submission" date="2016-02" db="EMBL/GenBank/DDBJ databases">
        <title>Draft genome sequence of Hydrogenophaga sp. LPB0072.</title>
        <authorList>
            <person name="Shin S.-K."/>
            <person name="Yi H."/>
        </authorList>
    </citation>
    <scope>NUCLEOTIDE SEQUENCE [LARGE SCALE GENOMIC DNA]</scope>
    <source>
        <strain evidence="3 4">LPB0072</strain>
    </source>
</reference>
<dbReference type="RefSeq" id="WP_066096480.1">
    <property type="nucleotide sequence ID" value="NZ_CP017476.1"/>
</dbReference>
<accession>A0A162YPQ5</accession>
<name>A0A162YPQ5_9BURK</name>
<feature type="compositionally biased region" description="Polar residues" evidence="1">
    <location>
        <begin position="511"/>
        <end position="528"/>
    </location>
</feature>
<dbReference type="Proteomes" id="UP000185680">
    <property type="component" value="Chromosome"/>
</dbReference>
<keyword evidence="4" id="KW-1185">Reference proteome</keyword>
<dbReference type="InterPro" id="IPR029058">
    <property type="entry name" value="AB_hydrolase_fold"/>
</dbReference>
<feature type="region of interest" description="Disordered" evidence="1">
    <location>
        <begin position="371"/>
        <end position="410"/>
    </location>
</feature>
<dbReference type="KEGG" id="hyl:LPB072_22560"/>
<dbReference type="SUPFAM" id="SSF53474">
    <property type="entry name" value="alpha/beta-Hydrolases"/>
    <property type="match status" value="1"/>
</dbReference>
<gene>
    <name evidence="2" type="ORF">LPB072_22560</name>
    <name evidence="3" type="ORF">LPB72_21945</name>
</gene>